<gene>
    <name evidence="2" type="ORF">TSPGSL018_30715</name>
</gene>
<organism evidence="2">
    <name type="scientific">Tetraselmis sp. GSL018</name>
    <dbReference type="NCBI Taxonomy" id="582737"/>
    <lineage>
        <taxon>Eukaryota</taxon>
        <taxon>Viridiplantae</taxon>
        <taxon>Chlorophyta</taxon>
        <taxon>core chlorophytes</taxon>
        <taxon>Chlorodendrophyceae</taxon>
        <taxon>Chlorodendrales</taxon>
        <taxon>Chlorodendraceae</taxon>
        <taxon>Tetraselmis</taxon>
    </lineage>
</organism>
<dbReference type="SUPFAM" id="SSF51182">
    <property type="entry name" value="RmlC-like cupins"/>
    <property type="match status" value="2"/>
</dbReference>
<dbReference type="AlphaFoldDB" id="A0A061QMU8"/>
<dbReference type="Pfam" id="PF12973">
    <property type="entry name" value="Cupin_7"/>
    <property type="match status" value="1"/>
</dbReference>
<feature type="non-terminal residue" evidence="2">
    <location>
        <position position="1"/>
    </location>
</feature>
<dbReference type="Gene3D" id="2.60.120.10">
    <property type="entry name" value="Jelly Rolls"/>
    <property type="match status" value="1"/>
</dbReference>
<protein>
    <submittedName>
        <fullName evidence="2">Anti-ecfsigma factor</fullName>
    </submittedName>
</protein>
<dbReference type="InterPro" id="IPR011051">
    <property type="entry name" value="RmlC_Cupin_sf"/>
</dbReference>
<dbReference type="EMBL" id="GBEZ01027587">
    <property type="protein sequence ID" value="JAC59744.1"/>
    <property type="molecule type" value="Transcribed_RNA"/>
</dbReference>
<proteinExistence type="predicted"/>
<dbReference type="InterPro" id="IPR014710">
    <property type="entry name" value="RmlC-like_jellyroll"/>
</dbReference>
<accession>A0A061QMU8</accession>
<reference evidence="2" key="1">
    <citation type="submission" date="2014-05" db="EMBL/GenBank/DDBJ databases">
        <title>The transcriptome of the halophilic microalga Tetraselmis sp. GSL018 isolated from the Great Salt Lake, Utah.</title>
        <authorList>
            <person name="Jinkerson R.E."/>
            <person name="D'Adamo S."/>
            <person name="Posewitz M.C."/>
        </authorList>
    </citation>
    <scope>NUCLEOTIDE SEQUENCE</scope>
    <source>
        <strain evidence="2">GSL018</strain>
    </source>
</reference>
<name>A0A061QMU8_9CHLO</name>
<feature type="domain" description="ChrR-like cupin" evidence="1">
    <location>
        <begin position="60"/>
        <end position="163"/>
    </location>
</feature>
<evidence type="ECO:0000259" key="1">
    <source>
        <dbReference type="Pfam" id="PF12973"/>
    </source>
</evidence>
<sequence>VGSVLSGIRTTTVPCLVSKRTSGALCYSRSESLLKHKQARRFVVKISARKCMGTNSDLSQLALVKSHDLEWTASPVPNVWRKRLFHTGGAENGRVTSVVKYGAGSSFHLHPHPEGEEIFVLEGIFSDVRGDHKTGTLLLNPEGFEHAPVSADGCVILVRLRQYPGSRPQKVVRTDEMDWTAADHGGPGTVRSKMLLSEEGFEDTIELQLWEPGTEASLGAEKGLEAFVVKGSCESADGRGLHLPKHSWLRLPCGESV</sequence>
<evidence type="ECO:0000313" key="2">
    <source>
        <dbReference type="EMBL" id="JAC59744.1"/>
    </source>
</evidence>
<dbReference type="CDD" id="cd20303">
    <property type="entry name" value="cupin_ChrR_1"/>
    <property type="match status" value="1"/>
</dbReference>
<dbReference type="InterPro" id="IPR025979">
    <property type="entry name" value="ChrR-like_cupin_dom"/>
</dbReference>